<proteinExistence type="predicted"/>
<dbReference type="RefSeq" id="WP_153740092.1">
    <property type="nucleotide sequence ID" value="NZ_WBMP01000003.1"/>
</dbReference>
<organism evidence="2 3">
    <name type="scientific">Marinobacter nauticus</name>
    <name type="common">Marinobacter hydrocarbonoclasticus</name>
    <name type="synonym">Marinobacter aquaeolei</name>
    <dbReference type="NCBI Taxonomy" id="2743"/>
    <lineage>
        <taxon>Bacteria</taxon>
        <taxon>Pseudomonadati</taxon>
        <taxon>Pseudomonadota</taxon>
        <taxon>Gammaproteobacteria</taxon>
        <taxon>Pseudomonadales</taxon>
        <taxon>Marinobacteraceae</taxon>
        <taxon>Marinobacter</taxon>
    </lineage>
</organism>
<gene>
    <name evidence="2" type="ORF">F6453_0866</name>
</gene>
<protein>
    <submittedName>
        <fullName evidence="2">Outer membrane protein</fullName>
    </submittedName>
</protein>
<comment type="caution">
    <text evidence="2">The sequence shown here is derived from an EMBL/GenBank/DDBJ whole genome shotgun (WGS) entry which is preliminary data.</text>
</comment>
<dbReference type="AlphaFoldDB" id="A0A833JV10"/>
<dbReference type="Gene3D" id="2.40.128.140">
    <property type="entry name" value="Outer membrane protein"/>
    <property type="match status" value="1"/>
</dbReference>
<evidence type="ECO:0000256" key="1">
    <source>
        <dbReference type="SAM" id="SignalP"/>
    </source>
</evidence>
<evidence type="ECO:0000313" key="2">
    <source>
        <dbReference type="EMBL" id="KAE8546625.1"/>
    </source>
</evidence>
<reference evidence="2 3" key="1">
    <citation type="submission" date="2019-10" db="EMBL/GenBank/DDBJ databases">
        <title>Draft genome sequence of Marinobacter hydrocarbonoclasticus NCT7M from the microbiome of the marine copepod.</title>
        <authorList>
            <person name="Nuttall R."/>
            <person name="Sharma G."/>
            <person name="Moisander P."/>
        </authorList>
    </citation>
    <scope>NUCLEOTIDE SEQUENCE [LARGE SCALE GENOMIC DNA]</scope>
    <source>
        <strain evidence="2 3">NCT7M</strain>
    </source>
</reference>
<dbReference type="InterPro" id="IPR037107">
    <property type="entry name" value="Put_OMP_sf"/>
</dbReference>
<sequence>MRSLSLALALGFAVASSVSLAGESASAIALSIDNDLFAPTRTDRDYTAGVAITYSSNSEALNNSLVSRAVGAIDQGLVGSFGRLPDQPENTSVEFGAYGFTPEEITEQGIDRSDRPYSSLVYLSTSRSYQSAGGTSGWTTSLTVGALGLDLFEHSQNAIHKATGSDKPEGWDHQISEGGEPTLRYSAAYHQYLDGSEPGSKFKVTYFGSVGYLTEFGAALVFRGGLISSPDNRFNPELMAYGERAPSVSAVGGRENYFWGGLSVKARAYNAFLQGQFRDSDHELSANDLNVLLAEVWAGYTHTLWDNMELSYVLRVQSSEIKNGTGDRTLAWGGLVLSKRFGSH</sequence>
<evidence type="ECO:0000313" key="3">
    <source>
        <dbReference type="Proteomes" id="UP000469950"/>
    </source>
</evidence>
<accession>A0A833JV10</accession>
<keyword evidence="1" id="KW-0732">Signal</keyword>
<name>A0A833JV10_MARNT</name>
<dbReference type="Pfam" id="PF09982">
    <property type="entry name" value="LpxR"/>
    <property type="match status" value="1"/>
</dbReference>
<dbReference type="EMBL" id="WBMP01000003">
    <property type="protein sequence ID" value="KAE8546625.1"/>
    <property type="molecule type" value="Genomic_DNA"/>
</dbReference>
<feature type="chain" id="PRO_5032702496" evidence="1">
    <location>
        <begin position="22"/>
        <end position="344"/>
    </location>
</feature>
<dbReference type="Proteomes" id="UP000469950">
    <property type="component" value="Unassembled WGS sequence"/>
</dbReference>
<feature type="signal peptide" evidence="1">
    <location>
        <begin position="1"/>
        <end position="21"/>
    </location>
</feature>
<dbReference type="InterPro" id="IPR018707">
    <property type="entry name" value="LpxR"/>
</dbReference>